<evidence type="ECO:0000256" key="7">
    <source>
        <dbReference type="SAM" id="Phobius"/>
    </source>
</evidence>
<reference evidence="8" key="1">
    <citation type="journal article" date="2020" name="Stud. Mycol.">
        <title>101 Dothideomycetes genomes: a test case for predicting lifestyles and emergence of pathogens.</title>
        <authorList>
            <person name="Haridas S."/>
            <person name="Albert R."/>
            <person name="Binder M."/>
            <person name="Bloem J."/>
            <person name="Labutti K."/>
            <person name="Salamov A."/>
            <person name="Andreopoulos B."/>
            <person name="Baker S."/>
            <person name="Barry K."/>
            <person name="Bills G."/>
            <person name="Bluhm B."/>
            <person name="Cannon C."/>
            <person name="Castanera R."/>
            <person name="Culley D."/>
            <person name="Daum C."/>
            <person name="Ezra D."/>
            <person name="Gonzalez J."/>
            <person name="Henrissat B."/>
            <person name="Kuo A."/>
            <person name="Liang C."/>
            <person name="Lipzen A."/>
            <person name="Lutzoni F."/>
            <person name="Magnuson J."/>
            <person name="Mondo S."/>
            <person name="Nolan M."/>
            <person name="Ohm R."/>
            <person name="Pangilinan J."/>
            <person name="Park H.-J."/>
            <person name="Ramirez L."/>
            <person name="Alfaro M."/>
            <person name="Sun H."/>
            <person name="Tritt A."/>
            <person name="Yoshinaga Y."/>
            <person name="Zwiers L.-H."/>
            <person name="Turgeon B."/>
            <person name="Goodwin S."/>
            <person name="Spatafora J."/>
            <person name="Crous P."/>
            <person name="Grigoriev I."/>
        </authorList>
    </citation>
    <scope>NUCLEOTIDE SEQUENCE</scope>
    <source>
        <strain evidence="8">CBS 121410</strain>
    </source>
</reference>
<accession>A0A6A5YCA1</accession>
<dbReference type="OrthoDB" id="15001at2759"/>
<feature type="transmembrane region" description="Helical" evidence="7">
    <location>
        <begin position="220"/>
        <end position="240"/>
    </location>
</feature>
<organism evidence="8 9">
    <name type="scientific">Saccharata proteae CBS 121410</name>
    <dbReference type="NCBI Taxonomy" id="1314787"/>
    <lineage>
        <taxon>Eukaryota</taxon>
        <taxon>Fungi</taxon>
        <taxon>Dikarya</taxon>
        <taxon>Ascomycota</taxon>
        <taxon>Pezizomycotina</taxon>
        <taxon>Dothideomycetes</taxon>
        <taxon>Dothideomycetes incertae sedis</taxon>
        <taxon>Botryosphaeriales</taxon>
        <taxon>Saccharataceae</taxon>
        <taxon>Saccharata</taxon>
    </lineage>
</organism>
<feature type="region of interest" description="Disordered" evidence="6">
    <location>
        <begin position="302"/>
        <end position="328"/>
    </location>
</feature>
<evidence type="ECO:0000256" key="3">
    <source>
        <dbReference type="ARBA" id="ARBA00022692"/>
    </source>
</evidence>
<feature type="transmembrane region" description="Helical" evidence="7">
    <location>
        <begin position="345"/>
        <end position="363"/>
    </location>
</feature>
<evidence type="ECO:0000256" key="1">
    <source>
        <dbReference type="ARBA" id="ARBA00004141"/>
    </source>
</evidence>
<dbReference type="PANTHER" id="PTHR13353:SF5">
    <property type="entry name" value="TRANSMEMBRANE PROTEIN 19"/>
    <property type="match status" value="1"/>
</dbReference>
<dbReference type="EMBL" id="ML978715">
    <property type="protein sequence ID" value="KAF2088967.1"/>
    <property type="molecule type" value="Genomic_DNA"/>
</dbReference>
<keyword evidence="3 7" id="KW-0812">Transmembrane</keyword>
<name>A0A6A5YCA1_9PEZI</name>
<evidence type="ECO:0000256" key="2">
    <source>
        <dbReference type="ARBA" id="ARBA00009012"/>
    </source>
</evidence>
<feature type="transmembrane region" description="Helical" evidence="7">
    <location>
        <begin position="43"/>
        <end position="61"/>
    </location>
</feature>
<gene>
    <name evidence="8" type="ORF">K490DRAFT_72631</name>
</gene>
<evidence type="ECO:0000313" key="8">
    <source>
        <dbReference type="EMBL" id="KAF2088967.1"/>
    </source>
</evidence>
<dbReference type="AlphaFoldDB" id="A0A6A5YCA1"/>
<keyword evidence="5 7" id="KW-0472">Membrane</keyword>
<feature type="transmembrane region" description="Helical" evidence="7">
    <location>
        <begin position="179"/>
        <end position="199"/>
    </location>
</feature>
<evidence type="ECO:0000313" key="9">
    <source>
        <dbReference type="Proteomes" id="UP000799776"/>
    </source>
</evidence>
<comment type="similarity">
    <text evidence="2">Belongs to the TMEM19 family.</text>
</comment>
<evidence type="ECO:0000256" key="5">
    <source>
        <dbReference type="ARBA" id="ARBA00023136"/>
    </source>
</evidence>
<dbReference type="InterPro" id="IPR002794">
    <property type="entry name" value="DUF92_TMEM19"/>
</dbReference>
<evidence type="ECO:0008006" key="10">
    <source>
        <dbReference type="Google" id="ProtNLM"/>
    </source>
</evidence>
<evidence type="ECO:0000256" key="6">
    <source>
        <dbReference type="SAM" id="MobiDB-lite"/>
    </source>
</evidence>
<comment type="subcellular location">
    <subcellularLocation>
        <location evidence="1">Membrane</location>
        <topology evidence="1">Multi-pass membrane protein</topology>
    </subcellularLocation>
</comment>
<sequence length="373" mass="39071">MKPIFAIPATAALVYRAWSRQSLTPLGIAVAVATAIAHAVHPWSIFFSLLVVFFLSGTAATKVKHDIKLRLTQSSDGTPGGGPRTHVQVIANSIVASILILLHAWNLHEHPAGPHASGGATCWARESDVLVVGIVANYAAVAADTFSSELGILSKSQPRMITAPWRVVPPGTNGGVTSVGLLAGLLGSFVVSLTAVLLLPFCDGTTVFSPNSTWDATSKLAFLISMSLVGLGGSLLDSFLGSLLQASVVDTRTGRVIEGSGGKKVPVHSEGSTHIKQRAKLRSHVVNNGEGKQRVAQTSAVSPSEGAKSRAGVEAGSIVPEDGEHRESRRVNTGYDVLSNNGVNLLMAATMSLVAMGGACWVWDYHPYIEMLS</sequence>
<keyword evidence="4 7" id="KW-1133">Transmembrane helix</keyword>
<proteinExistence type="inferred from homology"/>
<dbReference type="Pfam" id="PF01940">
    <property type="entry name" value="DUF92"/>
    <property type="match status" value="1"/>
</dbReference>
<keyword evidence="9" id="KW-1185">Reference proteome</keyword>
<dbReference type="PANTHER" id="PTHR13353">
    <property type="entry name" value="TRANSMEMBRANE PROTEIN 19"/>
    <property type="match status" value="1"/>
</dbReference>
<dbReference type="GO" id="GO:0016020">
    <property type="term" value="C:membrane"/>
    <property type="evidence" value="ECO:0007669"/>
    <property type="project" value="UniProtKB-SubCell"/>
</dbReference>
<evidence type="ECO:0000256" key="4">
    <source>
        <dbReference type="ARBA" id="ARBA00022989"/>
    </source>
</evidence>
<dbReference type="Proteomes" id="UP000799776">
    <property type="component" value="Unassembled WGS sequence"/>
</dbReference>
<protein>
    <recommendedName>
        <fullName evidence="10">DUF92-domain-containing protein</fullName>
    </recommendedName>
</protein>